<dbReference type="Proteomes" id="UP000481861">
    <property type="component" value="Unassembled WGS sequence"/>
</dbReference>
<feature type="transmembrane region" description="Helical" evidence="4">
    <location>
        <begin position="292"/>
        <end position="313"/>
    </location>
</feature>
<dbReference type="InterPro" id="IPR010989">
    <property type="entry name" value="SNARE"/>
</dbReference>
<evidence type="ECO:0000313" key="6">
    <source>
        <dbReference type="EMBL" id="KAF2867916.1"/>
    </source>
</evidence>
<feature type="domain" description="T-SNARE coiled-coil homology" evidence="5">
    <location>
        <begin position="218"/>
        <end position="280"/>
    </location>
</feature>
<dbReference type="GO" id="GO:0005886">
    <property type="term" value="C:plasma membrane"/>
    <property type="evidence" value="ECO:0007669"/>
    <property type="project" value="TreeGrafter"/>
</dbReference>
<keyword evidence="4" id="KW-0812">Transmembrane</keyword>
<dbReference type="GO" id="GO:0005484">
    <property type="term" value="F:SNAP receptor activity"/>
    <property type="evidence" value="ECO:0007669"/>
    <property type="project" value="TreeGrafter"/>
</dbReference>
<comment type="similarity">
    <text evidence="1">Belongs to the syntaxin family.</text>
</comment>
<feature type="compositionally biased region" description="Low complexity" evidence="3">
    <location>
        <begin position="1"/>
        <end position="13"/>
    </location>
</feature>
<dbReference type="CDD" id="cd15849">
    <property type="entry name" value="SNARE_Sso1"/>
    <property type="match status" value="1"/>
</dbReference>
<dbReference type="GO" id="GO:0000149">
    <property type="term" value="F:SNARE binding"/>
    <property type="evidence" value="ECO:0007669"/>
    <property type="project" value="TreeGrafter"/>
</dbReference>
<keyword evidence="7" id="KW-1185">Reference proteome</keyword>
<dbReference type="PANTHER" id="PTHR19957">
    <property type="entry name" value="SYNTAXIN"/>
    <property type="match status" value="1"/>
</dbReference>
<dbReference type="Pfam" id="PF05739">
    <property type="entry name" value="SNARE"/>
    <property type="match status" value="1"/>
</dbReference>
<dbReference type="Gene3D" id="1.20.58.70">
    <property type="match status" value="1"/>
</dbReference>
<gene>
    <name evidence="6" type="ORF">BDV95DRAFT_610353</name>
</gene>
<dbReference type="OrthoDB" id="10255013at2759"/>
<organism evidence="6 7">
    <name type="scientific">Massariosphaeria phaeospora</name>
    <dbReference type="NCBI Taxonomy" id="100035"/>
    <lineage>
        <taxon>Eukaryota</taxon>
        <taxon>Fungi</taxon>
        <taxon>Dikarya</taxon>
        <taxon>Ascomycota</taxon>
        <taxon>Pezizomycotina</taxon>
        <taxon>Dothideomycetes</taxon>
        <taxon>Pleosporomycetidae</taxon>
        <taxon>Pleosporales</taxon>
        <taxon>Pleosporales incertae sedis</taxon>
        <taxon>Massariosphaeria</taxon>
    </lineage>
</organism>
<feature type="region of interest" description="Disordered" evidence="3">
    <location>
        <begin position="1"/>
        <end position="65"/>
    </location>
</feature>
<dbReference type="GO" id="GO:0012505">
    <property type="term" value="C:endomembrane system"/>
    <property type="evidence" value="ECO:0007669"/>
    <property type="project" value="TreeGrafter"/>
</dbReference>
<protein>
    <submittedName>
        <fullName evidence="6">t-SNARE</fullName>
    </submittedName>
</protein>
<evidence type="ECO:0000313" key="7">
    <source>
        <dbReference type="Proteomes" id="UP000481861"/>
    </source>
</evidence>
<dbReference type="GO" id="GO:0006886">
    <property type="term" value="P:intracellular protein transport"/>
    <property type="evidence" value="ECO:0007669"/>
    <property type="project" value="TreeGrafter"/>
</dbReference>
<keyword evidence="4" id="KW-0472">Membrane</keyword>
<evidence type="ECO:0000256" key="3">
    <source>
        <dbReference type="SAM" id="MobiDB-lite"/>
    </source>
</evidence>
<keyword evidence="2" id="KW-0175">Coiled coil</keyword>
<accession>A0A7C8M3Q6</accession>
<evidence type="ECO:0000256" key="1">
    <source>
        <dbReference type="ARBA" id="ARBA00009063"/>
    </source>
</evidence>
<dbReference type="InterPro" id="IPR045242">
    <property type="entry name" value="Syntaxin"/>
</dbReference>
<dbReference type="GO" id="GO:0048278">
    <property type="term" value="P:vesicle docking"/>
    <property type="evidence" value="ECO:0007669"/>
    <property type="project" value="TreeGrafter"/>
</dbReference>
<dbReference type="SUPFAM" id="SSF47661">
    <property type="entry name" value="t-snare proteins"/>
    <property type="match status" value="1"/>
</dbReference>
<dbReference type="GO" id="GO:0031201">
    <property type="term" value="C:SNARE complex"/>
    <property type="evidence" value="ECO:0007669"/>
    <property type="project" value="TreeGrafter"/>
</dbReference>
<dbReference type="SMART" id="SM00397">
    <property type="entry name" value="t_SNARE"/>
    <property type="match status" value="1"/>
</dbReference>
<dbReference type="GO" id="GO:0006887">
    <property type="term" value="P:exocytosis"/>
    <property type="evidence" value="ECO:0007669"/>
    <property type="project" value="TreeGrafter"/>
</dbReference>
<dbReference type="AlphaFoldDB" id="A0A7C8M3Q6"/>
<dbReference type="PROSITE" id="PS50192">
    <property type="entry name" value="T_SNARE"/>
    <property type="match status" value="1"/>
</dbReference>
<dbReference type="InterPro" id="IPR000727">
    <property type="entry name" value="T_SNARE_dom"/>
</dbReference>
<dbReference type="EMBL" id="JAADJZ010000021">
    <property type="protein sequence ID" value="KAF2867916.1"/>
    <property type="molecule type" value="Genomic_DNA"/>
</dbReference>
<reference evidence="6 7" key="1">
    <citation type="submission" date="2020-01" db="EMBL/GenBank/DDBJ databases">
        <authorList>
            <consortium name="DOE Joint Genome Institute"/>
            <person name="Haridas S."/>
            <person name="Albert R."/>
            <person name="Binder M."/>
            <person name="Bloem J."/>
            <person name="Labutti K."/>
            <person name="Salamov A."/>
            <person name="Andreopoulos B."/>
            <person name="Baker S.E."/>
            <person name="Barry K."/>
            <person name="Bills G."/>
            <person name="Bluhm B.H."/>
            <person name="Cannon C."/>
            <person name="Castanera R."/>
            <person name="Culley D.E."/>
            <person name="Daum C."/>
            <person name="Ezra D."/>
            <person name="Gonzalez J.B."/>
            <person name="Henrissat B."/>
            <person name="Kuo A."/>
            <person name="Liang C."/>
            <person name="Lipzen A."/>
            <person name="Lutzoni F."/>
            <person name="Magnuson J."/>
            <person name="Mondo S."/>
            <person name="Nolan M."/>
            <person name="Ohm R."/>
            <person name="Pangilinan J."/>
            <person name="Park H.-J.H."/>
            <person name="Ramirez L."/>
            <person name="Alfaro M."/>
            <person name="Sun H."/>
            <person name="Tritt A."/>
            <person name="Yoshinaga Y."/>
            <person name="Zwiers L.-H.L."/>
            <person name="Turgeon B.G."/>
            <person name="Goodwin S.B."/>
            <person name="Spatafora J.W."/>
            <person name="Crous P.W."/>
            <person name="Grigoriev I.V."/>
        </authorList>
    </citation>
    <scope>NUCLEOTIDE SEQUENCE [LARGE SCALE GENOMIC DNA]</scope>
    <source>
        <strain evidence="6 7">CBS 611.86</strain>
    </source>
</reference>
<feature type="coiled-coil region" evidence="2">
    <location>
        <begin position="73"/>
        <end position="100"/>
    </location>
</feature>
<sequence length="325" mass="36292">MAQQQYNNGGYNQIGHGANPYDQRGPGGDGQAGQPDRYNNFAQGRYDDPSSVEMQPYGQPPAGADPNAILNECREVDRALDQLDGQLDNLERVFKQVLARPDMPSGEITNLSSQIMTGYRALVTRVKNIKSKPESGSPRNAPQVGKVDRRLKTTINRYQNLEADFRRDSRAAAERQYRIVRPDATEDEVQQAVEDPNAPIFQQALLSSDRRGQAQSSLRNVKERHDAIQNIERQMVELAQLFTDLDQIVMQQEPLVENIEQKGEEVHSNVVQANTEIGGAIVKARSRNRKKWWCLLICIILLIIVAVVVAVVVTNGNKDKPVPGV</sequence>
<proteinExistence type="inferred from homology"/>
<name>A0A7C8M3Q6_9PLEO</name>
<evidence type="ECO:0000256" key="2">
    <source>
        <dbReference type="SAM" id="Coils"/>
    </source>
</evidence>
<dbReference type="GO" id="GO:0006906">
    <property type="term" value="P:vesicle fusion"/>
    <property type="evidence" value="ECO:0007669"/>
    <property type="project" value="TreeGrafter"/>
</dbReference>
<dbReference type="InterPro" id="IPR006011">
    <property type="entry name" value="Syntaxin_N"/>
</dbReference>
<comment type="caution">
    <text evidence="6">The sequence shown here is derived from an EMBL/GenBank/DDBJ whole genome shotgun (WGS) entry which is preliminary data.</text>
</comment>
<dbReference type="PANTHER" id="PTHR19957:SF380">
    <property type="entry name" value="SYNTAXIN FAMILY PROTEIN"/>
    <property type="match status" value="1"/>
</dbReference>
<evidence type="ECO:0000256" key="4">
    <source>
        <dbReference type="SAM" id="Phobius"/>
    </source>
</evidence>
<keyword evidence="4" id="KW-1133">Transmembrane helix</keyword>
<dbReference type="Pfam" id="PF00804">
    <property type="entry name" value="Syntaxin"/>
    <property type="match status" value="1"/>
</dbReference>
<evidence type="ECO:0000259" key="5">
    <source>
        <dbReference type="PROSITE" id="PS50192"/>
    </source>
</evidence>